<accession>A0A0G1CIA5</accession>
<gene>
    <name evidence="1" type="ORF">UV59_C0009G0034</name>
</gene>
<organism evidence="1 2">
    <name type="scientific">Candidatus Gottesmanbacteria bacterium GW2011_GWA1_43_11</name>
    <dbReference type="NCBI Taxonomy" id="1618436"/>
    <lineage>
        <taxon>Bacteria</taxon>
        <taxon>Candidatus Gottesmaniibacteriota</taxon>
    </lineage>
</organism>
<reference evidence="1 2" key="1">
    <citation type="journal article" date="2015" name="Nature">
        <title>rRNA introns, odd ribosomes, and small enigmatic genomes across a large radiation of phyla.</title>
        <authorList>
            <person name="Brown C.T."/>
            <person name="Hug L.A."/>
            <person name="Thomas B.C."/>
            <person name="Sharon I."/>
            <person name="Castelle C.J."/>
            <person name="Singh A."/>
            <person name="Wilkins M.J."/>
            <person name="Williams K.H."/>
            <person name="Banfield J.F."/>
        </authorList>
    </citation>
    <scope>NUCLEOTIDE SEQUENCE [LARGE SCALE GENOMIC DNA]</scope>
</reference>
<comment type="caution">
    <text evidence="1">The sequence shown here is derived from an EMBL/GenBank/DDBJ whole genome shotgun (WGS) entry which is preliminary data.</text>
</comment>
<name>A0A0G1CIA5_9BACT</name>
<sequence>MHISHLTILHWRKISEVVQSGNDLVHQVQQFEFRGSPFTLPIATLIHADHTSPYYLGTATYILDYSKVFPSMALEREDIAFTPKKMEYSGKETEGKTLIIEFIHADDRFFPIQPSVVRFNNIDVTDALVPNPEVPFSIDFKGGYGLPRAIMLIPENGWHLLIS</sequence>
<dbReference type="STRING" id="1618436.UV59_C0009G0034"/>
<dbReference type="AlphaFoldDB" id="A0A0G1CIA5"/>
<dbReference type="EMBL" id="LCFB01000009">
    <property type="protein sequence ID" value="KKS85232.1"/>
    <property type="molecule type" value="Genomic_DNA"/>
</dbReference>
<evidence type="ECO:0000313" key="2">
    <source>
        <dbReference type="Proteomes" id="UP000034543"/>
    </source>
</evidence>
<proteinExistence type="predicted"/>
<protein>
    <submittedName>
        <fullName evidence="1">Uncharacterized protein</fullName>
    </submittedName>
</protein>
<dbReference type="Proteomes" id="UP000034543">
    <property type="component" value="Unassembled WGS sequence"/>
</dbReference>
<evidence type="ECO:0000313" key="1">
    <source>
        <dbReference type="EMBL" id="KKS85232.1"/>
    </source>
</evidence>